<keyword evidence="10" id="KW-1185">Reference proteome</keyword>
<keyword evidence="6" id="KW-0539">Nucleus</keyword>
<keyword evidence="1" id="KW-0479">Metal-binding</keyword>
<dbReference type="GO" id="GO:0000981">
    <property type="term" value="F:DNA-binding transcription factor activity, RNA polymerase II-specific"/>
    <property type="evidence" value="ECO:0007669"/>
    <property type="project" value="InterPro"/>
</dbReference>
<reference evidence="9 10" key="1">
    <citation type="submission" date="2020-05" db="EMBL/GenBank/DDBJ databases">
        <title>Identification and distribution of gene clusters putatively required for synthesis of sphingolipid metabolism inhibitors in phylogenetically diverse species of the filamentous fungus Fusarium.</title>
        <authorList>
            <person name="Kim H.-S."/>
            <person name="Busman M."/>
            <person name="Brown D.W."/>
            <person name="Divon H."/>
            <person name="Uhlig S."/>
            <person name="Proctor R.H."/>
        </authorList>
    </citation>
    <scope>NUCLEOTIDE SEQUENCE [LARGE SCALE GENOMIC DNA]</scope>
    <source>
        <strain evidence="9 10">NRRL 25311</strain>
    </source>
</reference>
<dbReference type="AlphaFoldDB" id="A0A8H5UG42"/>
<keyword evidence="7" id="KW-1133">Transmembrane helix</keyword>
<keyword evidence="7" id="KW-0472">Membrane</keyword>
<accession>A0A8H5UG42</accession>
<dbReference type="CDD" id="cd00067">
    <property type="entry name" value="GAL4"/>
    <property type="match status" value="1"/>
</dbReference>
<name>A0A8H5UG42_9HYPO</name>
<feature type="transmembrane region" description="Helical" evidence="7">
    <location>
        <begin position="156"/>
        <end position="180"/>
    </location>
</feature>
<keyword evidence="5" id="KW-0804">Transcription</keyword>
<proteinExistence type="predicted"/>
<dbReference type="Proteomes" id="UP000562682">
    <property type="component" value="Unassembled WGS sequence"/>
</dbReference>
<dbReference type="Gene3D" id="4.10.240.10">
    <property type="entry name" value="Zn(2)-C6 fungal-type DNA-binding domain"/>
    <property type="match status" value="1"/>
</dbReference>
<gene>
    <name evidence="9" type="ORF">FDENT_4173</name>
</gene>
<evidence type="ECO:0000256" key="1">
    <source>
        <dbReference type="ARBA" id="ARBA00022723"/>
    </source>
</evidence>
<dbReference type="InterPro" id="IPR052360">
    <property type="entry name" value="Transcr_Regulatory_Proteins"/>
</dbReference>
<feature type="domain" description="Zn(2)-C6 fungal-type" evidence="8">
    <location>
        <begin position="24"/>
        <end position="51"/>
    </location>
</feature>
<dbReference type="Pfam" id="PF00172">
    <property type="entry name" value="Zn_clus"/>
    <property type="match status" value="1"/>
</dbReference>
<dbReference type="SUPFAM" id="SSF57701">
    <property type="entry name" value="Zn2/Cys6 DNA-binding domain"/>
    <property type="match status" value="1"/>
</dbReference>
<evidence type="ECO:0000256" key="6">
    <source>
        <dbReference type="ARBA" id="ARBA00023242"/>
    </source>
</evidence>
<keyword evidence="7" id="KW-0812">Transmembrane</keyword>
<evidence type="ECO:0000256" key="5">
    <source>
        <dbReference type="ARBA" id="ARBA00023163"/>
    </source>
</evidence>
<keyword evidence="4 9" id="KW-0238">DNA-binding</keyword>
<sequence>MDTAGVSHQKEGSAQIVYMIYLVRRVKCDEARPSCLRCTSTGRTCDGYEEAAAEQQSQIQTVIGGYSNSQEARSIQFFIERTLPQLTSFFPDEFWGISVLQVAQYEPSISHALVSFSAYHEAFTNGIPGDKIPFALKHYNLSIKELHASHNSLSHVHLVSCLVFVCIEASLVIILIRIAVKFTHGHRMMGQFRQLVAEQHRQATDLNRILNHVQTLFNRLSLQVVLLVGDVTPELSLQCVSGSQLTMANTRYTFSSLSEAREALNAILALRLTETVTNSILVAEFSQWSQAFDKFITSRGGLPFSPNEQRSLALIDLHRRYFNMVLPWESMNNHKDVLSLDNRTSDFEELVNCASRVLGLEETDTAPLFHLEIGVVPVLFVIVSWCRDPGIRRRAISLLMSRQAQEGVWSSHLTGRVARGIVEAEEEELDVRSCQDVPGPRRVRSVYVSLGPGERQAMIRYGLQDREWEEAIVW</sequence>
<evidence type="ECO:0000256" key="7">
    <source>
        <dbReference type="SAM" id="Phobius"/>
    </source>
</evidence>
<evidence type="ECO:0000313" key="9">
    <source>
        <dbReference type="EMBL" id="KAF5689859.1"/>
    </source>
</evidence>
<dbReference type="InterPro" id="IPR021858">
    <property type="entry name" value="Fun_TF"/>
</dbReference>
<dbReference type="InterPro" id="IPR001138">
    <property type="entry name" value="Zn2Cys6_DnaBD"/>
</dbReference>
<dbReference type="GO" id="GO:0008270">
    <property type="term" value="F:zinc ion binding"/>
    <property type="evidence" value="ECO:0007669"/>
    <property type="project" value="InterPro"/>
</dbReference>
<evidence type="ECO:0000256" key="4">
    <source>
        <dbReference type="ARBA" id="ARBA00023125"/>
    </source>
</evidence>
<evidence type="ECO:0000256" key="2">
    <source>
        <dbReference type="ARBA" id="ARBA00022833"/>
    </source>
</evidence>
<dbReference type="InterPro" id="IPR036864">
    <property type="entry name" value="Zn2-C6_fun-type_DNA-bd_sf"/>
</dbReference>
<organism evidence="9 10">
    <name type="scientific">Fusarium denticulatum</name>
    <dbReference type="NCBI Taxonomy" id="48507"/>
    <lineage>
        <taxon>Eukaryota</taxon>
        <taxon>Fungi</taxon>
        <taxon>Dikarya</taxon>
        <taxon>Ascomycota</taxon>
        <taxon>Pezizomycotina</taxon>
        <taxon>Sordariomycetes</taxon>
        <taxon>Hypocreomycetidae</taxon>
        <taxon>Hypocreales</taxon>
        <taxon>Nectriaceae</taxon>
        <taxon>Fusarium</taxon>
        <taxon>Fusarium fujikuroi species complex</taxon>
    </lineage>
</organism>
<protein>
    <submittedName>
        <fullName evidence="9">Zn(2)-C6 fungal-type DNA-binding domain-containing protein</fullName>
    </submittedName>
</protein>
<comment type="caution">
    <text evidence="9">The sequence shown here is derived from an EMBL/GenBank/DDBJ whole genome shotgun (WGS) entry which is preliminary data.</text>
</comment>
<keyword evidence="3" id="KW-0805">Transcription regulation</keyword>
<dbReference type="EMBL" id="JAAOAK010000097">
    <property type="protein sequence ID" value="KAF5689859.1"/>
    <property type="molecule type" value="Genomic_DNA"/>
</dbReference>
<evidence type="ECO:0000259" key="8">
    <source>
        <dbReference type="Pfam" id="PF00172"/>
    </source>
</evidence>
<dbReference type="PANTHER" id="PTHR36206">
    <property type="entry name" value="ASPERCRYPTIN BIOSYNTHESIS CLUSTER-SPECIFIC TRANSCRIPTION REGULATOR ATNN-RELATED"/>
    <property type="match status" value="1"/>
</dbReference>
<evidence type="ECO:0000256" key="3">
    <source>
        <dbReference type="ARBA" id="ARBA00023015"/>
    </source>
</evidence>
<evidence type="ECO:0000313" key="10">
    <source>
        <dbReference type="Proteomes" id="UP000562682"/>
    </source>
</evidence>
<keyword evidence="2" id="KW-0862">Zinc</keyword>
<dbReference type="PANTHER" id="PTHR36206:SF12">
    <property type="entry name" value="ASPERCRYPTIN BIOSYNTHESIS CLUSTER-SPECIFIC TRANSCRIPTION REGULATOR ATNN-RELATED"/>
    <property type="match status" value="1"/>
</dbReference>
<dbReference type="GO" id="GO:0003677">
    <property type="term" value="F:DNA binding"/>
    <property type="evidence" value="ECO:0007669"/>
    <property type="project" value="UniProtKB-KW"/>
</dbReference>
<dbReference type="Pfam" id="PF11951">
    <property type="entry name" value="Fungal_trans_2"/>
    <property type="match status" value="1"/>
</dbReference>